<feature type="transmembrane region" description="Helical" evidence="5">
    <location>
        <begin position="44"/>
        <end position="64"/>
    </location>
</feature>
<organism evidence="7">
    <name type="scientific">Spironucleus salmonicida</name>
    <dbReference type="NCBI Taxonomy" id="348837"/>
    <lineage>
        <taxon>Eukaryota</taxon>
        <taxon>Metamonada</taxon>
        <taxon>Diplomonadida</taxon>
        <taxon>Hexamitidae</taxon>
        <taxon>Hexamitinae</taxon>
        <taxon>Spironucleus</taxon>
    </lineage>
</organism>
<evidence type="ECO:0000313" key="7">
    <source>
        <dbReference type="EMBL" id="EST47626.1"/>
    </source>
</evidence>
<keyword evidence="5" id="KW-0808">Transferase</keyword>
<evidence type="ECO:0000256" key="2">
    <source>
        <dbReference type="ARBA" id="ARBA00022692"/>
    </source>
</evidence>
<feature type="transmembrane region" description="Helical" evidence="5">
    <location>
        <begin position="6"/>
        <end position="28"/>
    </location>
</feature>
<reference evidence="8" key="2">
    <citation type="submission" date="2020-12" db="EMBL/GenBank/DDBJ databases">
        <title>New Spironucleus salmonicida genome in near-complete chromosomes.</title>
        <authorList>
            <person name="Xu F."/>
            <person name="Kurt Z."/>
            <person name="Jimenez-Gonzalez A."/>
            <person name="Astvaldsson A."/>
            <person name="Andersson J.O."/>
            <person name="Svard S.G."/>
        </authorList>
    </citation>
    <scope>NUCLEOTIDE SEQUENCE</scope>
    <source>
        <strain evidence="8">ATCC 50377</strain>
    </source>
</reference>
<evidence type="ECO:0000256" key="5">
    <source>
        <dbReference type="RuleBase" id="RU079119"/>
    </source>
</evidence>
<keyword evidence="5" id="KW-0012">Acyltransferase</keyword>
<dbReference type="EMBL" id="KI546038">
    <property type="protein sequence ID" value="EST47626.1"/>
    <property type="molecule type" value="Genomic_DNA"/>
</dbReference>
<comment type="subcellular location">
    <subcellularLocation>
        <location evidence="1">Membrane</location>
        <topology evidence="1">Multi-pass membrane protein</topology>
    </subcellularLocation>
</comment>
<comment type="domain">
    <text evidence="5">The DHHC domain is required for palmitoyltransferase activity.</text>
</comment>
<proteinExistence type="inferred from homology"/>
<dbReference type="EMBL" id="AUWU02000003">
    <property type="protein sequence ID" value="KAH0575416.1"/>
    <property type="molecule type" value="Genomic_DNA"/>
</dbReference>
<dbReference type="EC" id="2.3.1.225" evidence="5"/>
<evidence type="ECO:0000256" key="1">
    <source>
        <dbReference type="ARBA" id="ARBA00004141"/>
    </source>
</evidence>
<dbReference type="Pfam" id="PF01529">
    <property type="entry name" value="DHHC"/>
    <property type="match status" value="1"/>
</dbReference>
<gene>
    <name evidence="7" type="ORF">SS50377_12320</name>
    <name evidence="8" type="ORF">SS50377_23049</name>
</gene>
<dbReference type="InterPro" id="IPR001594">
    <property type="entry name" value="Palmitoyltrfase_DHHC"/>
</dbReference>
<keyword evidence="2 5" id="KW-0812">Transmembrane</keyword>
<evidence type="ECO:0000259" key="6">
    <source>
        <dbReference type="Pfam" id="PF01529"/>
    </source>
</evidence>
<keyword evidence="9" id="KW-1185">Reference proteome</keyword>
<evidence type="ECO:0000256" key="4">
    <source>
        <dbReference type="ARBA" id="ARBA00023136"/>
    </source>
</evidence>
<sequence>MTVSKQVYYFFGTCGIVITQSVILSLIFKKKINKQLHSPTQSSYLFYFMFTIFLTLMLGILSLLTMQIDYKCGSLCAKVIRMGLSFNRKKVILNLNIEHTFYQNKFYVYLEFCTSIISIYYLIKIFTQKQINKQNKEQYFSQYFNINDKTENLLKAIANTEIPFISVSNTEYVFGLDHLCPWTGRNISHENMLQFIYFLILATIGTVSRLIRSVIIIIQEYKFLRLNFPDLNKFLLIPALYASLDGNQIFIYFIGILSIVFLIVAGGQCIYQVFFNSRHVINSSLRQKIFDVQKRIKNNTLVVVCQNDTYILMPYPIMKTQEELQLWKDSLGQIISTDDIKSAIVKCTIGQKIKYLKSFYSK</sequence>
<protein>
    <recommendedName>
        <fullName evidence="5">Palmitoyltransferase</fullName>
        <ecNumber evidence="5">2.3.1.225</ecNumber>
    </recommendedName>
</protein>
<feature type="transmembrane region" description="Helical" evidence="5">
    <location>
        <begin position="106"/>
        <end position="123"/>
    </location>
</feature>
<feature type="transmembrane region" description="Helical" evidence="5">
    <location>
        <begin position="249"/>
        <end position="274"/>
    </location>
</feature>
<dbReference type="VEuPathDB" id="GiardiaDB:SS50377_23049"/>
<evidence type="ECO:0000256" key="3">
    <source>
        <dbReference type="ARBA" id="ARBA00022989"/>
    </source>
</evidence>
<evidence type="ECO:0000313" key="8">
    <source>
        <dbReference type="EMBL" id="KAH0575416.1"/>
    </source>
</evidence>
<dbReference type="PROSITE" id="PS50216">
    <property type="entry name" value="DHHC"/>
    <property type="match status" value="1"/>
</dbReference>
<dbReference type="GO" id="GO:0019706">
    <property type="term" value="F:protein-cysteine S-palmitoyltransferase activity"/>
    <property type="evidence" value="ECO:0007669"/>
    <property type="project" value="UniProtKB-EC"/>
</dbReference>
<accession>V6LV87</accession>
<evidence type="ECO:0000313" key="9">
    <source>
        <dbReference type="Proteomes" id="UP000018208"/>
    </source>
</evidence>
<feature type="domain" description="Palmitoyltransferase DHHC" evidence="6">
    <location>
        <begin position="171"/>
        <end position="279"/>
    </location>
</feature>
<name>V6LV87_9EUKA</name>
<keyword evidence="4 5" id="KW-0472">Membrane</keyword>
<keyword evidence="3 5" id="KW-1133">Transmembrane helix</keyword>
<reference evidence="7 8" key="1">
    <citation type="journal article" date="2014" name="PLoS Genet.">
        <title>The Genome of Spironucleus salmonicida Highlights a Fish Pathogen Adapted to Fluctuating Environments.</title>
        <authorList>
            <person name="Xu F."/>
            <person name="Jerlstrom-Hultqvist J."/>
            <person name="Einarsson E."/>
            <person name="Astvaldsson A."/>
            <person name="Svard S.G."/>
            <person name="Andersson J.O."/>
        </authorList>
    </citation>
    <scope>NUCLEOTIDE SEQUENCE</scope>
    <source>
        <strain evidence="8">ATCC 50377</strain>
    </source>
</reference>
<feature type="transmembrane region" description="Helical" evidence="5">
    <location>
        <begin position="195"/>
        <end position="218"/>
    </location>
</feature>
<comment type="similarity">
    <text evidence="5">Belongs to the DHHC palmitoyltransferase family.</text>
</comment>
<dbReference type="Proteomes" id="UP000018208">
    <property type="component" value="Unassembled WGS sequence"/>
</dbReference>
<dbReference type="AlphaFoldDB" id="V6LV87"/>
<dbReference type="GO" id="GO:0016020">
    <property type="term" value="C:membrane"/>
    <property type="evidence" value="ECO:0007669"/>
    <property type="project" value="UniProtKB-SubCell"/>
</dbReference>
<comment type="catalytic activity">
    <reaction evidence="5">
        <text>L-cysteinyl-[protein] + hexadecanoyl-CoA = S-hexadecanoyl-L-cysteinyl-[protein] + CoA</text>
        <dbReference type="Rhea" id="RHEA:36683"/>
        <dbReference type="Rhea" id="RHEA-COMP:10131"/>
        <dbReference type="Rhea" id="RHEA-COMP:11032"/>
        <dbReference type="ChEBI" id="CHEBI:29950"/>
        <dbReference type="ChEBI" id="CHEBI:57287"/>
        <dbReference type="ChEBI" id="CHEBI:57379"/>
        <dbReference type="ChEBI" id="CHEBI:74151"/>
        <dbReference type="EC" id="2.3.1.225"/>
    </reaction>
</comment>